<feature type="compositionally biased region" description="Pro residues" evidence="1">
    <location>
        <begin position="326"/>
        <end position="338"/>
    </location>
</feature>
<feature type="region of interest" description="Disordered" evidence="1">
    <location>
        <begin position="315"/>
        <end position="338"/>
    </location>
</feature>
<evidence type="ECO:0000313" key="4">
    <source>
        <dbReference type="Proteomes" id="UP000308186"/>
    </source>
</evidence>
<dbReference type="AlphaFoldDB" id="A0AAX2UZE6"/>
<organism evidence="3 4">
    <name type="scientific">Streptococcus salivarius</name>
    <dbReference type="NCBI Taxonomy" id="1304"/>
    <lineage>
        <taxon>Bacteria</taxon>
        <taxon>Bacillati</taxon>
        <taxon>Bacillota</taxon>
        <taxon>Bacilli</taxon>
        <taxon>Lactobacillales</taxon>
        <taxon>Streptococcaceae</taxon>
        <taxon>Streptococcus</taxon>
    </lineage>
</organism>
<dbReference type="InterPro" id="IPR054468">
    <property type="entry name" value="NrSPol-like_HBD"/>
</dbReference>
<dbReference type="EMBL" id="VDCW01000028">
    <property type="protein sequence ID" value="TNF65641.1"/>
    <property type="molecule type" value="Genomic_DNA"/>
</dbReference>
<feature type="domain" description="NrS-1 polymerase-like HBD" evidence="2">
    <location>
        <begin position="254"/>
        <end position="310"/>
    </location>
</feature>
<feature type="non-terminal residue" evidence="3">
    <location>
        <position position="338"/>
    </location>
</feature>
<proteinExistence type="predicted"/>
<evidence type="ECO:0000259" key="2">
    <source>
        <dbReference type="Pfam" id="PF22763"/>
    </source>
</evidence>
<sequence>MRVLYEALRPLGAFNQFVLYATRPDPAKPGKNKKFPVSVEGVPIDCHNPAHWMPMQTALDIVQTKPENWGVAFVLTAADPFFFIDVDSALVDGDRWSQMAQGLCEAFAGCAVEVSNSGTGLHIIGAGQPGPHSCRNKTFNLEFYTEKRFIALTGFHVRGSAGHPARPECLAWLVDNYFPATQKTDFDGWTEGPCEEWNGPTDDGELIRRAMASKSAASAFGKKASFADLWTANLDVLPSLYPTDPSSNDPYNGSLVDSALASHLAFWTGKDCERIERLMRQSALVRAKWDDRDDYLERTILGACSVNTEVLTDKEVEPPALSAPMPSSPVTPVPSVPE</sequence>
<evidence type="ECO:0000256" key="1">
    <source>
        <dbReference type="SAM" id="MobiDB-lite"/>
    </source>
</evidence>
<accession>A0AAX2UZE6</accession>
<comment type="caution">
    <text evidence="3">The sequence shown here is derived from an EMBL/GenBank/DDBJ whole genome shotgun (WGS) entry which is preliminary data.</text>
</comment>
<dbReference type="RefSeq" id="WP_218012877.1">
    <property type="nucleotide sequence ID" value="NZ_VDCW01000028.1"/>
</dbReference>
<dbReference type="Proteomes" id="UP000308186">
    <property type="component" value="Unassembled WGS sequence"/>
</dbReference>
<name>A0AAX2UZE6_STRSL</name>
<reference evidence="3 4" key="1">
    <citation type="submission" date="2019-06" db="EMBL/GenBank/DDBJ databases">
        <title>Genome Announcement To Ensure Probiotic Safety of Streptococcus salivarius UBSS01.</title>
        <authorList>
            <person name="Sulthana A."/>
            <person name="Lakshmi S.G."/>
            <person name="Madempudi R.S."/>
        </authorList>
    </citation>
    <scope>NUCLEOTIDE SEQUENCE [LARGE SCALE GENOMIC DNA]</scope>
    <source>
        <strain evidence="3 4">UBSS01</strain>
    </source>
</reference>
<dbReference type="Pfam" id="PF22763">
    <property type="entry name" value="NrS1-1_pol-like_HBD"/>
    <property type="match status" value="1"/>
</dbReference>
<protein>
    <recommendedName>
        <fullName evidence="2">NrS-1 polymerase-like HBD domain-containing protein</fullName>
    </recommendedName>
</protein>
<gene>
    <name evidence="3" type="ORF">FBF48_10435</name>
</gene>
<evidence type="ECO:0000313" key="3">
    <source>
        <dbReference type="EMBL" id="TNF65641.1"/>
    </source>
</evidence>